<dbReference type="PANTHER" id="PTHR30399:SF1">
    <property type="entry name" value="UTP PYROPHOSPHATASE"/>
    <property type="match status" value="1"/>
</dbReference>
<feature type="domain" description="YgjP-like metallopeptidase" evidence="1">
    <location>
        <begin position="13"/>
        <end position="220"/>
    </location>
</feature>
<dbReference type="eggNOG" id="COG1451">
    <property type="taxonomic scope" value="Bacteria"/>
</dbReference>
<evidence type="ECO:0000313" key="2">
    <source>
        <dbReference type="EMBL" id="KEZ85636.1"/>
    </source>
</evidence>
<dbReference type="InterPro" id="IPR002725">
    <property type="entry name" value="YgjP-like_metallopeptidase"/>
</dbReference>
<dbReference type="InterPro" id="IPR053136">
    <property type="entry name" value="UTP_pyrophosphatase-like"/>
</dbReference>
<dbReference type="Proteomes" id="UP000028542">
    <property type="component" value="Unassembled WGS sequence"/>
</dbReference>
<dbReference type="RefSeq" id="WP_035133992.1">
    <property type="nucleotide sequence ID" value="NZ_JPMD01000032.1"/>
</dbReference>
<keyword evidence="2" id="KW-0482">Metalloprotease</keyword>
<dbReference type="GO" id="GO:0008237">
    <property type="term" value="F:metallopeptidase activity"/>
    <property type="evidence" value="ECO:0007669"/>
    <property type="project" value="UniProtKB-KW"/>
</dbReference>
<dbReference type="Pfam" id="PF01863">
    <property type="entry name" value="YgjP-like"/>
    <property type="match status" value="1"/>
</dbReference>
<dbReference type="AlphaFoldDB" id="A0A084J9K2"/>
<dbReference type="GO" id="GO:0006508">
    <property type="term" value="P:proteolysis"/>
    <property type="evidence" value="ECO:0007669"/>
    <property type="project" value="UniProtKB-KW"/>
</dbReference>
<keyword evidence="2" id="KW-0378">Hydrolase</keyword>
<sequence length="222" mass="26676">MNENIQIHKKKVKNVTLKVKRDGTIHLTVPEAATEDYVERVIGNKKEWIEAQLKHFDENYDKPEVKEMVSGESFKYLGKNYRLKIIEDQEEGVRLYRGYIEIYVKDKGNLKRKEELIKKWYLDKAKAKFEELVHQYEGVVKEDIKSIRVLTMKTRWGSCNVESRNINLNLELIKKPRYCIEYVILHELAHLKYPNHSKEFWEYMSVHMPNWKRRKDKLESSS</sequence>
<dbReference type="Gene3D" id="3.30.2010.10">
    <property type="entry name" value="Metalloproteases ('zincins'), catalytic domain"/>
    <property type="match status" value="1"/>
</dbReference>
<reference evidence="2 3" key="1">
    <citation type="submission" date="2014-07" db="EMBL/GenBank/DDBJ databases">
        <title>Draft genome of Clostridium sulfidigenes 113A isolated from sediments associated with methane hydrate from Krishna Godavari basin.</title>
        <authorList>
            <person name="Honkalas V.S."/>
            <person name="Dabir A.P."/>
            <person name="Arora P."/>
            <person name="Dhakephalkar P.K."/>
        </authorList>
    </citation>
    <scope>NUCLEOTIDE SEQUENCE [LARGE SCALE GENOMIC DNA]</scope>
    <source>
        <strain evidence="2 3">113A</strain>
    </source>
</reference>
<evidence type="ECO:0000259" key="1">
    <source>
        <dbReference type="Pfam" id="PF01863"/>
    </source>
</evidence>
<protein>
    <submittedName>
        <fullName evidence="2">Zinc metalloprotease</fullName>
    </submittedName>
</protein>
<keyword evidence="2" id="KW-0645">Protease</keyword>
<name>A0A084J9K2_9CLOT</name>
<comment type="caution">
    <text evidence="2">The sequence shown here is derived from an EMBL/GenBank/DDBJ whole genome shotgun (WGS) entry which is preliminary data.</text>
</comment>
<dbReference type="CDD" id="cd07344">
    <property type="entry name" value="M48_yhfN_like"/>
    <property type="match status" value="1"/>
</dbReference>
<proteinExistence type="predicted"/>
<dbReference type="PANTHER" id="PTHR30399">
    <property type="entry name" value="UNCHARACTERIZED PROTEIN YGJP"/>
    <property type="match status" value="1"/>
</dbReference>
<accession>A0A084J9K2</accession>
<evidence type="ECO:0000313" key="3">
    <source>
        <dbReference type="Proteomes" id="UP000028542"/>
    </source>
</evidence>
<gene>
    <name evidence="2" type="ORF">IO99_13250</name>
</gene>
<keyword evidence="3" id="KW-1185">Reference proteome</keyword>
<dbReference type="STRING" id="318464.IO99_13250"/>
<organism evidence="2 3">
    <name type="scientific">Clostridium sulfidigenes</name>
    <dbReference type="NCBI Taxonomy" id="318464"/>
    <lineage>
        <taxon>Bacteria</taxon>
        <taxon>Bacillati</taxon>
        <taxon>Bacillota</taxon>
        <taxon>Clostridia</taxon>
        <taxon>Eubacteriales</taxon>
        <taxon>Clostridiaceae</taxon>
        <taxon>Clostridium</taxon>
    </lineage>
</organism>
<dbReference type="EMBL" id="JPMD01000032">
    <property type="protein sequence ID" value="KEZ85636.1"/>
    <property type="molecule type" value="Genomic_DNA"/>
</dbReference>